<gene>
    <name evidence="1" type="ORF">D8S85_14065</name>
</gene>
<organism evidence="1 2">
    <name type="scientific">Butyricimonas faecalis</name>
    <dbReference type="NCBI Taxonomy" id="2093856"/>
    <lineage>
        <taxon>Bacteria</taxon>
        <taxon>Pseudomonadati</taxon>
        <taxon>Bacteroidota</taxon>
        <taxon>Bacteroidia</taxon>
        <taxon>Bacteroidales</taxon>
        <taxon>Odoribacteraceae</taxon>
        <taxon>Butyricimonas</taxon>
    </lineage>
</organism>
<proteinExistence type="predicted"/>
<dbReference type="RefSeq" id="WP_106625115.1">
    <property type="nucleotide sequence ID" value="NZ_CP032819.1"/>
</dbReference>
<name>A0A3Q9IT94_9BACT</name>
<evidence type="ECO:0000313" key="1">
    <source>
        <dbReference type="EMBL" id="AZS32043.1"/>
    </source>
</evidence>
<evidence type="ECO:0000313" key="2">
    <source>
        <dbReference type="Proteomes" id="UP000270673"/>
    </source>
</evidence>
<protein>
    <submittedName>
        <fullName evidence="1">Uncharacterized protein</fullName>
    </submittedName>
</protein>
<dbReference type="OrthoDB" id="656016at2"/>
<accession>A0A3Q9IT94</accession>
<sequence>MAIVDENIRGRIGNSVFYRVGPATRVRSVTSSYTDANTTRQQESRSRLRVAVRFYQRLVEVELQKPWFLVAQGSGKSGYNLFMKLNMMVFKPNGRIGDFARLQLTIGRLQKANHLVACVGEQDMVSLTWERGESLPSAGEGDELVVVVLYADRSFSPEYIKTGGETRGTGGATFRLQRKRGTTAHLYCFFREKNGKAYSPSQYVEIV</sequence>
<keyword evidence="2" id="KW-1185">Reference proteome</keyword>
<dbReference type="KEGG" id="buy:D8S85_14065"/>
<reference evidence="1 2" key="1">
    <citation type="submission" date="2018-10" db="EMBL/GenBank/DDBJ databases">
        <title>Butyricimonas faecalis sp. nov., isolated from human faeces and emended description of the genus Butyricimonas.</title>
        <authorList>
            <person name="Le Roy T."/>
            <person name="Van der Smissen P."/>
            <person name="Paquot A."/>
            <person name="Delzenne N."/>
            <person name="Muccioli G."/>
            <person name="Collet J.-F."/>
            <person name="Cani P.D."/>
        </authorList>
    </citation>
    <scope>NUCLEOTIDE SEQUENCE [LARGE SCALE GENOMIC DNA]</scope>
    <source>
        <strain evidence="1 2">H184</strain>
    </source>
</reference>
<dbReference type="AlphaFoldDB" id="A0A3Q9IT94"/>
<dbReference type="Proteomes" id="UP000270673">
    <property type="component" value="Chromosome"/>
</dbReference>
<dbReference type="EMBL" id="CP032819">
    <property type="protein sequence ID" value="AZS32043.1"/>
    <property type="molecule type" value="Genomic_DNA"/>
</dbReference>